<evidence type="ECO:0000256" key="1">
    <source>
        <dbReference type="RuleBase" id="RU363044"/>
    </source>
</evidence>
<dbReference type="GO" id="GO:0000723">
    <property type="term" value="P:telomere maintenance"/>
    <property type="evidence" value="ECO:0007669"/>
    <property type="project" value="InterPro"/>
</dbReference>
<dbReference type="GO" id="GO:0016887">
    <property type="term" value="F:ATP hydrolysis activity"/>
    <property type="evidence" value="ECO:0007669"/>
    <property type="project" value="RHEA"/>
</dbReference>
<dbReference type="EMBL" id="BT137519">
    <property type="protein sequence ID" value="AFK37314.1"/>
    <property type="molecule type" value="mRNA"/>
</dbReference>
<feature type="transmembrane region" description="Helical" evidence="2">
    <location>
        <begin position="12"/>
        <end position="31"/>
    </location>
</feature>
<keyword evidence="2" id="KW-0472">Membrane</keyword>
<keyword evidence="1" id="KW-0547">Nucleotide-binding</keyword>
<name>I3SAM2_LOTJA</name>
<organism evidence="4">
    <name type="scientific">Lotus japonicus</name>
    <name type="common">Lotus corniculatus var. japonicus</name>
    <dbReference type="NCBI Taxonomy" id="34305"/>
    <lineage>
        <taxon>Eukaryota</taxon>
        <taxon>Viridiplantae</taxon>
        <taxon>Streptophyta</taxon>
        <taxon>Embryophyta</taxon>
        <taxon>Tracheophyta</taxon>
        <taxon>Spermatophyta</taxon>
        <taxon>Magnoliopsida</taxon>
        <taxon>eudicotyledons</taxon>
        <taxon>Gunneridae</taxon>
        <taxon>Pentapetalae</taxon>
        <taxon>rosids</taxon>
        <taxon>fabids</taxon>
        <taxon>Fabales</taxon>
        <taxon>Fabaceae</taxon>
        <taxon>Papilionoideae</taxon>
        <taxon>50 kb inversion clade</taxon>
        <taxon>NPAAA clade</taxon>
        <taxon>Hologalegina</taxon>
        <taxon>robinioid clade</taxon>
        <taxon>Loteae</taxon>
        <taxon>Lotus</taxon>
    </lineage>
</organism>
<comment type="similarity">
    <text evidence="1">Belongs to the helicase family.</text>
</comment>
<keyword evidence="1" id="KW-0234">DNA repair</keyword>
<evidence type="ECO:0000313" key="4">
    <source>
        <dbReference type="EMBL" id="AFK37314.1"/>
    </source>
</evidence>
<dbReference type="AlphaFoldDB" id="I3SAM2"/>
<proteinExistence type="evidence at transcript level"/>
<sequence>MSGKVESARNERVVTSVLSRSTCFYFLYSYGGTERLFSGTLYPRVLRSRCLIVINVASSGITSLLFLRGRLILKFTFN</sequence>
<keyword evidence="1" id="KW-0378">Hydrolase</keyword>
<dbReference type="GO" id="GO:0006281">
    <property type="term" value="P:DNA repair"/>
    <property type="evidence" value="ECO:0007669"/>
    <property type="project" value="UniProtKB-KW"/>
</dbReference>
<dbReference type="GO" id="GO:0043139">
    <property type="term" value="F:5'-3' DNA helicase activity"/>
    <property type="evidence" value="ECO:0007669"/>
    <property type="project" value="UniProtKB-EC"/>
</dbReference>
<keyword evidence="1" id="KW-0347">Helicase</keyword>
<dbReference type="GO" id="GO:0005524">
    <property type="term" value="F:ATP binding"/>
    <property type="evidence" value="ECO:0007669"/>
    <property type="project" value="UniProtKB-KW"/>
</dbReference>
<comment type="cofactor">
    <cofactor evidence="1">
        <name>Mg(2+)</name>
        <dbReference type="ChEBI" id="CHEBI:18420"/>
    </cofactor>
</comment>
<reference evidence="4" key="1">
    <citation type="submission" date="2012-05" db="EMBL/GenBank/DDBJ databases">
        <authorList>
            <person name="Krishnakumar V."/>
            <person name="Cheung F."/>
            <person name="Xiao Y."/>
            <person name="Chan A."/>
            <person name="Moskal W.A."/>
            <person name="Town C.D."/>
        </authorList>
    </citation>
    <scope>NUCLEOTIDE SEQUENCE</scope>
</reference>
<comment type="catalytic activity">
    <reaction evidence="1">
        <text>ATP + H2O = ADP + phosphate + H(+)</text>
        <dbReference type="Rhea" id="RHEA:13065"/>
        <dbReference type="ChEBI" id="CHEBI:15377"/>
        <dbReference type="ChEBI" id="CHEBI:15378"/>
        <dbReference type="ChEBI" id="CHEBI:30616"/>
        <dbReference type="ChEBI" id="CHEBI:43474"/>
        <dbReference type="ChEBI" id="CHEBI:456216"/>
        <dbReference type="EC" id="5.6.2.3"/>
    </reaction>
</comment>
<keyword evidence="1" id="KW-0227">DNA damage</keyword>
<accession>I3SAM2</accession>
<evidence type="ECO:0000256" key="2">
    <source>
        <dbReference type="SAM" id="Phobius"/>
    </source>
</evidence>
<dbReference type="EC" id="5.6.2.3" evidence="1"/>
<protein>
    <recommendedName>
        <fullName evidence="1">ATP-dependent DNA helicase</fullName>
        <ecNumber evidence="1">5.6.2.3</ecNumber>
    </recommendedName>
</protein>
<feature type="domain" description="DNA helicase Pif1-like DEAD-box helicase" evidence="3">
    <location>
        <begin position="11"/>
        <end position="72"/>
    </location>
</feature>
<keyword evidence="2" id="KW-1133">Transmembrane helix</keyword>
<keyword evidence="1" id="KW-0067">ATP-binding</keyword>
<dbReference type="Pfam" id="PF05970">
    <property type="entry name" value="PIF1"/>
    <property type="match status" value="1"/>
</dbReference>
<feature type="transmembrane region" description="Helical" evidence="2">
    <location>
        <begin position="51"/>
        <end position="67"/>
    </location>
</feature>
<dbReference type="GO" id="GO:0006310">
    <property type="term" value="P:DNA recombination"/>
    <property type="evidence" value="ECO:0007669"/>
    <property type="project" value="UniProtKB-KW"/>
</dbReference>
<keyword evidence="2" id="KW-0812">Transmembrane</keyword>
<dbReference type="InterPro" id="IPR010285">
    <property type="entry name" value="DNA_helicase_pif1-like_DEAD"/>
</dbReference>
<keyword evidence="1" id="KW-0233">DNA recombination</keyword>
<evidence type="ECO:0000259" key="3">
    <source>
        <dbReference type="Pfam" id="PF05970"/>
    </source>
</evidence>